<accession>A0A9D2CA16</accession>
<evidence type="ECO:0000313" key="1">
    <source>
        <dbReference type="EMBL" id="HIY66424.1"/>
    </source>
</evidence>
<comment type="caution">
    <text evidence="1">The sequence shown here is derived from an EMBL/GenBank/DDBJ whole genome shotgun (WGS) entry which is preliminary data.</text>
</comment>
<proteinExistence type="predicted"/>
<dbReference type="EMBL" id="DXDC01000275">
    <property type="protein sequence ID" value="HIY66424.1"/>
    <property type="molecule type" value="Genomic_DNA"/>
</dbReference>
<dbReference type="AlphaFoldDB" id="A0A9D2CA16"/>
<protein>
    <submittedName>
        <fullName evidence="1">ATP-dependent serine peptidase containing a PDZ domain protein</fullName>
    </submittedName>
</protein>
<name>A0A9D2CA16_9MICO</name>
<dbReference type="Proteomes" id="UP000824005">
    <property type="component" value="Unassembled WGS sequence"/>
</dbReference>
<reference evidence="1" key="2">
    <citation type="submission" date="2021-04" db="EMBL/GenBank/DDBJ databases">
        <authorList>
            <person name="Gilroy R."/>
        </authorList>
    </citation>
    <scope>NUCLEOTIDE SEQUENCE</scope>
    <source>
        <strain evidence="1">ChiGjej1B1-98</strain>
    </source>
</reference>
<organism evidence="1 2">
    <name type="scientific">Candidatus Agrococcus pullicola</name>
    <dbReference type="NCBI Taxonomy" id="2838429"/>
    <lineage>
        <taxon>Bacteria</taxon>
        <taxon>Bacillati</taxon>
        <taxon>Actinomycetota</taxon>
        <taxon>Actinomycetes</taxon>
        <taxon>Micrococcales</taxon>
        <taxon>Microbacteriaceae</taxon>
        <taxon>Agrococcus</taxon>
    </lineage>
</organism>
<sequence>MFRQRAEGRKAVGTFATLAALLALATMAFLPSPFITQSPGPTFDTLGETDEGPIIEVSDAETYPVDGELRLLTISLRGNPDNPLNWAEVAAAYFAP</sequence>
<gene>
    <name evidence="1" type="ORF">H9830_09135</name>
</gene>
<feature type="non-terminal residue" evidence="1">
    <location>
        <position position="96"/>
    </location>
</feature>
<reference evidence="1" key="1">
    <citation type="journal article" date="2021" name="PeerJ">
        <title>Extensive microbial diversity within the chicken gut microbiome revealed by metagenomics and culture.</title>
        <authorList>
            <person name="Gilroy R."/>
            <person name="Ravi A."/>
            <person name="Getino M."/>
            <person name="Pursley I."/>
            <person name="Horton D.L."/>
            <person name="Alikhan N.F."/>
            <person name="Baker D."/>
            <person name="Gharbi K."/>
            <person name="Hall N."/>
            <person name="Watson M."/>
            <person name="Adriaenssens E.M."/>
            <person name="Foster-Nyarko E."/>
            <person name="Jarju S."/>
            <person name="Secka A."/>
            <person name="Antonio M."/>
            <person name="Oren A."/>
            <person name="Chaudhuri R.R."/>
            <person name="La Ragione R."/>
            <person name="Hildebrand F."/>
            <person name="Pallen M.J."/>
        </authorList>
    </citation>
    <scope>NUCLEOTIDE SEQUENCE</scope>
    <source>
        <strain evidence="1">ChiGjej1B1-98</strain>
    </source>
</reference>
<evidence type="ECO:0000313" key="2">
    <source>
        <dbReference type="Proteomes" id="UP000824005"/>
    </source>
</evidence>